<keyword evidence="1" id="KW-0472">Membrane</keyword>
<gene>
    <name evidence="2" type="ORF">AC3_2646</name>
</gene>
<evidence type="ECO:0000313" key="3">
    <source>
        <dbReference type="Proteomes" id="UP000005337"/>
    </source>
</evidence>
<comment type="caution">
    <text evidence="2">The sequence shown here is derived from an EMBL/GenBank/DDBJ whole genome shotgun (WGS) entry which is preliminary data.</text>
</comment>
<accession>B1BSQ2</accession>
<proteinExistence type="predicted"/>
<sequence>MLMTAHKYPMVGRINLKNELYLFINCLIIVAAVVNKAIHMAVKNIIT</sequence>
<reference evidence="2 3" key="1">
    <citation type="submission" date="2007-07" db="EMBL/GenBank/DDBJ databases">
        <title>Annotation of Clostridium perfringens E str. JGS1987.</title>
        <authorList>
            <person name="Paulsen I."/>
            <person name="Sebastian Y."/>
        </authorList>
    </citation>
    <scope>NUCLEOTIDE SEQUENCE [LARGE SCALE GENOMIC DNA]</scope>
    <source>
        <strain evidence="3">E str. JGS1987</strain>
    </source>
</reference>
<keyword evidence="1" id="KW-1133">Transmembrane helix</keyword>
<feature type="transmembrane region" description="Helical" evidence="1">
    <location>
        <begin position="20"/>
        <end position="38"/>
    </location>
</feature>
<keyword evidence="1" id="KW-0812">Transmembrane</keyword>
<evidence type="ECO:0000313" key="2">
    <source>
        <dbReference type="EMBL" id="EDT15258.1"/>
    </source>
</evidence>
<evidence type="ECO:0000256" key="1">
    <source>
        <dbReference type="SAM" id="Phobius"/>
    </source>
</evidence>
<dbReference type="Proteomes" id="UP000005337">
    <property type="component" value="Unassembled WGS sequence"/>
</dbReference>
<name>B1BSQ2_CLOPF</name>
<protein>
    <submittedName>
        <fullName evidence="2">Uncharacterized protein</fullName>
    </submittedName>
</protein>
<dbReference type="AlphaFoldDB" id="B1BSQ2"/>
<dbReference type="EMBL" id="ABDW01000011">
    <property type="protein sequence ID" value="EDT15258.1"/>
    <property type="molecule type" value="Genomic_DNA"/>
</dbReference>
<organism evidence="2 3">
    <name type="scientific">Clostridium perfringens E str. JGS1987</name>
    <dbReference type="NCBI Taxonomy" id="451755"/>
    <lineage>
        <taxon>Bacteria</taxon>
        <taxon>Bacillati</taxon>
        <taxon>Bacillota</taxon>
        <taxon>Clostridia</taxon>
        <taxon>Eubacteriales</taxon>
        <taxon>Clostridiaceae</taxon>
        <taxon>Clostridium</taxon>
    </lineage>
</organism>